<keyword evidence="13" id="KW-1185">Reference proteome</keyword>
<evidence type="ECO:0000256" key="1">
    <source>
        <dbReference type="ARBA" id="ARBA00012513"/>
    </source>
</evidence>
<feature type="region of interest" description="Disordered" evidence="10">
    <location>
        <begin position="883"/>
        <end position="918"/>
    </location>
</feature>
<feature type="compositionally biased region" description="Low complexity" evidence="10">
    <location>
        <begin position="1076"/>
        <end position="1090"/>
    </location>
</feature>
<feature type="compositionally biased region" description="Polar residues" evidence="10">
    <location>
        <begin position="129"/>
        <end position="141"/>
    </location>
</feature>
<feature type="compositionally biased region" description="Basic and acidic residues" evidence="10">
    <location>
        <begin position="1395"/>
        <end position="1412"/>
    </location>
</feature>
<feature type="region of interest" description="Disordered" evidence="10">
    <location>
        <begin position="551"/>
        <end position="579"/>
    </location>
</feature>
<proteinExistence type="predicted"/>
<dbReference type="EC" id="2.7.11.1" evidence="1"/>
<evidence type="ECO:0000256" key="2">
    <source>
        <dbReference type="ARBA" id="ARBA00022527"/>
    </source>
</evidence>
<feature type="compositionally biased region" description="Polar residues" evidence="10">
    <location>
        <begin position="1092"/>
        <end position="1120"/>
    </location>
</feature>
<feature type="compositionally biased region" description="Low complexity" evidence="10">
    <location>
        <begin position="83"/>
        <end position="118"/>
    </location>
</feature>
<evidence type="ECO:0000313" key="13">
    <source>
        <dbReference type="Proteomes" id="UP000825890"/>
    </source>
</evidence>
<feature type="compositionally biased region" description="Polar residues" evidence="10">
    <location>
        <begin position="43"/>
        <end position="57"/>
    </location>
</feature>
<feature type="compositionally biased region" description="Acidic residues" evidence="10">
    <location>
        <begin position="1325"/>
        <end position="1347"/>
    </location>
</feature>
<dbReference type="RefSeq" id="XP_044659002.1">
    <property type="nucleotide sequence ID" value="XM_044803067.1"/>
</dbReference>
<evidence type="ECO:0000313" key="12">
    <source>
        <dbReference type="EMBL" id="GIZ44515.1"/>
    </source>
</evidence>
<comment type="catalytic activity">
    <reaction evidence="8">
        <text>L-seryl-[protein] + ATP = O-phospho-L-seryl-[protein] + ADP + H(+)</text>
        <dbReference type="Rhea" id="RHEA:17989"/>
        <dbReference type="Rhea" id="RHEA-COMP:9863"/>
        <dbReference type="Rhea" id="RHEA-COMP:11604"/>
        <dbReference type="ChEBI" id="CHEBI:15378"/>
        <dbReference type="ChEBI" id="CHEBI:29999"/>
        <dbReference type="ChEBI" id="CHEBI:30616"/>
        <dbReference type="ChEBI" id="CHEBI:83421"/>
        <dbReference type="ChEBI" id="CHEBI:456216"/>
        <dbReference type="EC" id="2.7.11.1"/>
    </reaction>
</comment>
<dbReference type="SMART" id="SM00220">
    <property type="entry name" value="S_TKc"/>
    <property type="match status" value="1"/>
</dbReference>
<feature type="compositionally biased region" description="Polar residues" evidence="10">
    <location>
        <begin position="1250"/>
        <end position="1287"/>
    </location>
</feature>
<keyword evidence="3" id="KW-0808">Transferase</keyword>
<dbReference type="Proteomes" id="UP000825890">
    <property type="component" value="Unassembled WGS sequence"/>
</dbReference>
<evidence type="ECO:0000256" key="5">
    <source>
        <dbReference type="ARBA" id="ARBA00022777"/>
    </source>
</evidence>
<dbReference type="PROSITE" id="PS00107">
    <property type="entry name" value="PROTEIN_KINASE_ATP"/>
    <property type="match status" value="1"/>
</dbReference>
<sequence length="1412" mass="154103">MSSDSAPKNNGDDGTLVLEAHGHNGGSSDMETPRSEAPPPAVNITTPRTTEATTMHATNGVAVNDYFTPQPTAALDQRPRSPRAPSSPHASTAVSTSSTDATAPGHVQGLGSLSLPQPQLSPRPTPQQKVSSLSIESTDSAATVKPARPVLKSLGPTYPDQTFAALHNQYHGAYYTPSHLRGRGPGLYSPVANFATAIASHHQSTSRSATNSPLVTPNFGLFSNAGPPSAPAFHSDSSSATYPSPFLHHTQRHVPKETHVADVDVDPISGRKLINHYEIMDELGRGTHGKVKLGRDLHSNGTYVAIKIVERFSKRRKLGRLGTTEDKVKKEVAILKKARHPNVVALLEVIDDPTRKKVYIVLEWVEKGEINWRKKAPKEIAMVEARRYERESREAKTGKHDEVLAAQDRAVLEEAKKRLDKQRRRQLRTFRRMRRGADEAPEAWSIELAGDEMSEESEEDRLSRISSITGEMSAPLAQQASQQPKQWLDTGAGRRISCTPSPLMPTLDTTVARPTRFLILTPEPETMSPVSEAQPPSRNVEFDLSGLEGTMYGPYDPISGPSSRDASLPNSLRGSQHGSVEGLSDLAHEVLDSDLDTELEYVPIMTIDQIRCAFRDTVLGLLYLHYQGIIHRDIKPPNLLASHDNRVKISDFGVSYLGRPVHNGEGEDVSEAEATDLDDEAKELAKTVGTPAFYAPELCSTDPLDEPLPVTKAIDIWALGITLFCMLFARTPFVDSEYVVMRSIAEEEVYIPAQRLLPVDSKPKSRPSSHGRGYSPQCNRKRDELEFVYEDLGEDLLDLLHRLLIKDPRKRITLDEIRYHPWVIADIHNKPRWFEESDPAHQLGHRKIEITNEELKTAVVPLNLLDRAKSAVTKIGTTIADTITGRTRARGQSNAGSPVPSAHSSSSTISQDARRQSLRGHEELLSALKASQHGEHPLSKSVAASPEQQKHDKIIPRLNGSSDASNRLTRTTSRPSPPHRAMTVASAADSMRTVTESSYRRGIKEESRPPSPGLPGTPTALATPGGSHLGGLLGGTARIIERVRAKSRQRSLNRRGISSERGSDRGSVQGADPHAEASVAVSGATASGHVQQPESLRGESTPQSSAHNSPASSRPQSVTSDHQHLQPGTGILSRLSSSSSIASAGRLEAYRNISRPASGNRQAIESTPEEWQRAHQEHIRKRINEHNEQQQADRSDNTAPGRRSSPSPFDGRTCPTSPDDHNRTRQNSQVPSLTELSTPATPDESASPHGATSQLPPALMSSSSDLGSAVSMSISNPSIPSVLSEASSVEPGEPDVDTDRKESSDDTLNHKQEDIPNEDRYDEGYTPDEEATTTSDGEDEFDSDSDSDGGLVMSRRKSPAKALPIQKERRGTGHSHRSRKSSRSGSNNTMKKVKTRDSSDEQSRRSLDIKEE</sequence>
<evidence type="ECO:0000256" key="6">
    <source>
        <dbReference type="ARBA" id="ARBA00022840"/>
    </source>
</evidence>
<feature type="domain" description="Protein kinase" evidence="11">
    <location>
        <begin position="277"/>
        <end position="823"/>
    </location>
</feature>
<name>A0A9P3CRN6_9PEZI</name>
<feature type="region of interest" description="Disordered" evidence="10">
    <location>
        <begin position="1153"/>
        <end position="1412"/>
    </location>
</feature>
<dbReference type="PANTHER" id="PTHR43895">
    <property type="entry name" value="CALCIUM/CALMODULIN-DEPENDENT PROTEIN KINASE KINASE-RELATED"/>
    <property type="match status" value="1"/>
</dbReference>
<dbReference type="GO" id="GO:0007165">
    <property type="term" value="P:signal transduction"/>
    <property type="evidence" value="ECO:0007669"/>
    <property type="project" value="TreeGrafter"/>
</dbReference>
<evidence type="ECO:0000256" key="4">
    <source>
        <dbReference type="ARBA" id="ARBA00022741"/>
    </source>
</evidence>
<dbReference type="EMBL" id="BOLY01000004">
    <property type="protein sequence ID" value="GIZ44515.1"/>
    <property type="molecule type" value="Genomic_DNA"/>
</dbReference>
<comment type="caution">
    <text evidence="12">The sequence shown here is derived from an EMBL/GenBank/DDBJ whole genome shotgun (WGS) entry which is preliminary data.</text>
</comment>
<dbReference type="PROSITE" id="PS50011">
    <property type="entry name" value="PROTEIN_KINASE_DOM"/>
    <property type="match status" value="1"/>
</dbReference>
<feature type="region of interest" description="Disordered" evidence="10">
    <location>
        <begin position="1"/>
        <end position="153"/>
    </location>
</feature>
<keyword evidence="4 9" id="KW-0547">Nucleotide-binding</keyword>
<dbReference type="Gene3D" id="3.30.200.20">
    <property type="entry name" value="Phosphorylase Kinase, domain 1"/>
    <property type="match status" value="1"/>
</dbReference>
<evidence type="ECO:0000256" key="3">
    <source>
        <dbReference type="ARBA" id="ARBA00022679"/>
    </source>
</evidence>
<feature type="compositionally biased region" description="Basic and acidic residues" evidence="10">
    <location>
        <begin position="1297"/>
        <end position="1323"/>
    </location>
</feature>
<feature type="compositionally biased region" description="Basic and acidic residues" evidence="10">
    <location>
        <begin position="998"/>
        <end position="1008"/>
    </location>
</feature>
<accession>A0A9P3CRN6</accession>
<keyword evidence="2" id="KW-0723">Serine/threonine-protein kinase</keyword>
<protein>
    <recommendedName>
        <fullName evidence="1">non-specific serine/threonine protein kinase</fullName>
        <ecNumber evidence="1">2.7.11.1</ecNumber>
    </recommendedName>
</protein>
<keyword evidence="5" id="KW-0418">Kinase</keyword>
<evidence type="ECO:0000256" key="10">
    <source>
        <dbReference type="SAM" id="MobiDB-lite"/>
    </source>
</evidence>
<dbReference type="FunFam" id="3.30.200.20:FF:000206">
    <property type="entry name" value="Serine/threonine-protein kinase Ssp1"/>
    <property type="match status" value="1"/>
</dbReference>
<feature type="compositionally biased region" description="Polar residues" evidence="10">
    <location>
        <begin position="560"/>
        <end position="578"/>
    </location>
</feature>
<organism evidence="12 13">
    <name type="scientific">Cercospora kikuchii</name>
    <dbReference type="NCBI Taxonomy" id="84275"/>
    <lineage>
        <taxon>Eukaryota</taxon>
        <taxon>Fungi</taxon>
        <taxon>Dikarya</taxon>
        <taxon>Ascomycota</taxon>
        <taxon>Pezizomycotina</taxon>
        <taxon>Dothideomycetes</taxon>
        <taxon>Dothideomycetidae</taxon>
        <taxon>Mycosphaerellales</taxon>
        <taxon>Mycosphaerellaceae</taxon>
        <taxon>Cercospora</taxon>
    </lineage>
</organism>
<evidence type="ECO:0000256" key="7">
    <source>
        <dbReference type="ARBA" id="ARBA00047899"/>
    </source>
</evidence>
<feature type="compositionally biased region" description="Polar residues" evidence="10">
    <location>
        <begin position="959"/>
        <end position="974"/>
    </location>
</feature>
<feature type="compositionally biased region" description="Polar residues" evidence="10">
    <location>
        <begin position="1225"/>
        <end position="1240"/>
    </location>
</feature>
<dbReference type="GO" id="GO:0004674">
    <property type="term" value="F:protein serine/threonine kinase activity"/>
    <property type="evidence" value="ECO:0007669"/>
    <property type="project" value="UniProtKB-KW"/>
</dbReference>
<reference evidence="12 13" key="1">
    <citation type="submission" date="2021-01" db="EMBL/GenBank/DDBJ databases">
        <title>Cercospora kikuchii MAFF 305040 whole genome shotgun sequence.</title>
        <authorList>
            <person name="Kashiwa T."/>
            <person name="Suzuki T."/>
        </authorList>
    </citation>
    <scope>NUCLEOTIDE SEQUENCE [LARGE SCALE GENOMIC DNA]</scope>
    <source>
        <strain evidence="12 13">MAFF 305040</strain>
    </source>
</reference>
<feature type="compositionally biased region" description="Polar residues" evidence="10">
    <location>
        <begin position="883"/>
        <end position="896"/>
    </location>
</feature>
<dbReference type="GO" id="GO:0042149">
    <property type="term" value="P:cellular response to glucose starvation"/>
    <property type="evidence" value="ECO:0007669"/>
    <property type="project" value="UniProtKB-ARBA"/>
</dbReference>
<dbReference type="Gene3D" id="1.10.510.10">
    <property type="entry name" value="Transferase(Phosphotransferase) domain 1"/>
    <property type="match status" value="1"/>
</dbReference>
<evidence type="ECO:0000256" key="9">
    <source>
        <dbReference type="PROSITE-ProRule" id="PRU10141"/>
    </source>
</evidence>
<dbReference type="GO" id="GO:0005524">
    <property type="term" value="F:ATP binding"/>
    <property type="evidence" value="ECO:0007669"/>
    <property type="project" value="UniProtKB-UniRule"/>
</dbReference>
<comment type="catalytic activity">
    <reaction evidence="7">
        <text>L-threonyl-[protein] + ATP = O-phospho-L-threonyl-[protein] + ADP + H(+)</text>
        <dbReference type="Rhea" id="RHEA:46608"/>
        <dbReference type="Rhea" id="RHEA-COMP:11060"/>
        <dbReference type="Rhea" id="RHEA-COMP:11605"/>
        <dbReference type="ChEBI" id="CHEBI:15378"/>
        <dbReference type="ChEBI" id="CHEBI:30013"/>
        <dbReference type="ChEBI" id="CHEBI:30616"/>
        <dbReference type="ChEBI" id="CHEBI:61977"/>
        <dbReference type="ChEBI" id="CHEBI:456216"/>
        <dbReference type="EC" id="2.7.11.1"/>
    </reaction>
</comment>
<feature type="compositionally biased region" description="Low complexity" evidence="10">
    <location>
        <begin position="897"/>
        <end position="910"/>
    </location>
</feature>
<dbReference type="PANTHER" id="PTHR43895:SF152">
    <property type="entry name" value="SERINE_THREONINE-PROTEIN KINASE TOS3"/>
    <property type="match status" value="1"/>
</dbReference>
<dbReference type="InterPro" id="IPR011009">
    <property type="entry name" value="Kinase-like_dom_sf"/>
</dbReference>
<evidence type="ECO:0000256" key="8">
    <source>
        <dbReference type="ARBA" id="ARBA00048679"/>
    </source>
</evidence>
<feature type="compositionally biased region" description="Basic and acidic residues" evidence="10">
    <location>
        <begin position="1170"/>
        <end position="1196"/>
    </location>
</feature>
<feature type="region of interest" description="Disordered" evidence="10">
    <location>
        <begin position="931"/>
        <end position="1137"/>
    </location>
</feature>
<gene>
    <name evidence="12" type="ORF">CKM354_000771100</name>
</gene>
<feature type="compositionally biased region" description="Basic residues" evidence="10">
    <location>
        <begin position="1372"/>
        <end position="1382"/>
    </location>
</feature>
<feature type="binding site" evidence="9">
    <location>
        <position position="307"/>
    </location>
    <ligand>
        <name>ATP</name>
        <dbReference type="ChEBI" id="CHEBI:30616"/>
    </ligand>
</feature>
<feature type="compositionally biased region" description="Polar residues" evidence="10">
    <location>
        <begin position="1155"/>
        <end position="1165"/>
    </location>
</feature>
<dbReference type="InterPro" id="IPR017441">
    <property type="entry name" value="Protein_kinase_ATP_BS"/>
</dbReference>
<dbReference type="OrthoDB" id="68483at2759"/>
<keyword evidence="6 9" id="KW-0067">ATP-binding</keyword>
<dbReference type="Pfam" id="PF00069">
    <property type="entry name" value="Pkinase"/>
    <property type="match status" value="2"/>
</dbReference>
<dbReference type="InterPro" id="IPR000719">
    <property type="entry name" value="Prot_kinase_dom"/>
</dbReference>
<dbReference type="SUPFAM" id="SSF56112">
    <property type="entry name" value="Protein kinase-like (PK-like)"/>
    <property type="match status" value="1"/>
</dbReference>
<evidence type="ECO:0000259" key="11">
    <source>
        <dbReference type="PROSITE" id="PS50011"/>
    </source>
</evidence>
<dbReference type="GO" id="GO:0001558">
    <property type="term" value="P:regulation of cell growth"/>
    <property type="evidence" value="ECO:0007669"/>
    <property type="project" value="UniProtKB-ARBA"/>
</dbReference>
<dbReference type="GeneID" id="68293286"/>